<dbReference type="Gene3D" id="3.90.550.10">
    <property type="entry name" value="Spore Coat Polysaccharide Biosynthesis Protein SpsA, Chain A"/>
    <property type="match status" value="1"/>
</dbReference>
<evidence type="ECO:0000313" key="2">
    <source>
        <dbReference type="EMBL" id="MEO3942263.1"/>
    </source>
</evidence>
<dbReference type="PANTHER" id="PTHR43685:SF2">
    <property type="entry name" value="GLYCOSYLTRANSFERASE 2-LIKE DOMAIN-CONTAINING PROTEIN"/>
    <property type="match status" value="1"/>
</dbReference>
<dbReference type="InterPro" id="IPR001173">
    <property type="entry name" value="Glyco_trans_2-like"/>
</dbReference>
<dbReference type="GO" id="GO:0016757">
    <property type="term" value="F:glycosyltransferase activity"/>
    <property type="evidence" value="ECO:0007669"/>
    <property type="project" value="UniProtKB-KW"/>
</dbReference>
<sequence length="270" mass="29826">MTAVNPQPGTVNMASAGTDPTRPLCIAVPMLNEEKLVRQTLVSLAAQEFKDFTVVVVDNGSTDSSRSIVAEFASDHPEMDIRLLVEEQKGTGAAADTGMRFGVEHGAIWLARTDSDCLAAPDWTARIMAAFEDGLELIAGQLNPRLDEGISAGERRMMLLAVEVASFFGRIRPGNKGEGYLGPYQMLPGCNMAITSDMYHRSGGFPRSSIEDLHEDRALSNQVRKLTRNYALRRDVVVFGSSRRVKAWGLKNTLAWYADHRYRPEHVDIR</sequence>
<dbReference type="EMBL" id="JBBMFV010000004">
    <property type="protein sequence ID" value="MEO3942263.1"/>
    <property type="molecule type" value="Genomic_DNA"/>
</dbReference>
<dbReference type="RefSeq" id="WP_254779152.1">
    <property type="nucleotide sequence ID" value="NZ_JAVDRC010000001.1"/>
</dbReference>
<protein>
    <submittedName>
        <fullName evidence="2">Glycosyltransferase family A protein</fullName>
        <ecNumber evidence="2">2.4.-.-</ecNumber>
    </submittedName>
</protein>
<dbReference type="Pfam" id="PF00535">
    <property type="entry name" value="Glycos_transf_2"/>
    <property type="match status" value="1"/>
</dbReference>
<evidence type="ECO:0000259" key="1">
    <source>
        <dbReference type="Pfam" id="PF00535"/>
    </source>
</evidence>
<keyword evidence="3" id="KW-1185">Reference proteome</keyword>
<dbReference type="PANTHER" id="PTHR43685">
    <property type="entry name" value="GLYCOSYLTRANSFERASE"/>
    <property type="match status" value="1"/>
</dbReference>
<feature type="domain" description="Glycosyltransferase 2-like" evidence="1">
    <location>
        <begin position="25"/>
        <end position="151"/>
    </location>
</feature>
<evidence type="ECO:0000313" key="3">
    <source>
        <dbReference type="Proteomes" id="UP001448614"/>
    </source>
</evidence>
<dbReference type="CDD" id="cd00761">
    <property type="entry name" value="Glyco_tranf_GTA_type"/>
    <property type="match status" value="1"/>
</dbReference>
<comment type="caution">
    <text evidence="2">The sequence shown here is derived from an EMBL/GenBank/DDBJ whole genome shotgun (WGS) entry which is preliminary data.</text>
</comment>
<name>A0ABV0GUG1_PAENI</name>
<dbReference type="InterPro" id="IPR029044">
    <property type="entry name" value="Nucleotide-diphossugar_trans"/>
</dbReference>
<reference evidence="2 3" key="1">
    <citation type="journal article" date="2024" name="Appl. Microbiol. Biotechnol.">
        <title>Biosynthetic gene clusters with biotechnological applications in novel Antarctic isolates from Actinomycetota.</title>
        <authorList>
            <person name="Bruna P."/>
            <person name="Nunez-Montero K."/>
            <person name="Contreras M.J."/>
            <person name="Leal K."/>
            <person name="Garcia M."/>
            <person name="Abanto M."/>
            <person name="Barrientos L."/>
        </authorList>
    </citation>
    <scope>NUCLEOTIDE SEQUENCE [LARGE SCALE GENOMIC DNA]</scope>
    <source>
        <strain evidence="2 3">Se16.17</strain>
    </source>
</reference>
<dbReference type="Proteomes" id="UP001448614">
    <property type="component" value="Unassembled WGS sequence"/>
</dbReference>
<accession>A0ABV0GUG1</accession>
<gene>
    <name evidence="2" type="ORF">V3C41_14385</name>
</gene>
<dbReference type="InterPro" id="IPR050834">
    <property type="entry name" value="Glycosyltransf_2"/>
</dbReference>
<keyword evidence="2" id="KW-0328">Glycosyltransferase</keyword>
<keyword evidence="2" id="KW-0808">Transferase</keyword>
<proteinExistence type="predicted"/>
<dbReference type="SUPFAM" id="SSF53448">
    <property type="entry name" value="Nucleotide-diphospho-sugar transferases"/>
    <property type="match status" value="1"/>
</dbReference>
<dbReference type="EC" id="2.4.-.-" evidence="2"/>
<organism evidence="2 3">
    <name type="scientific">Paenarthrobacter nicotinovorans</name>
    <name type="common">Arthrobacter nicotinovorans</name>
    <dbReference type="NCBI Taxonomy" id="29320"/>
    <lineage>
        <taxon>Bacteria</taxon>
        <taxon>Bacillati</taxon>
        <taxon>Actinomycetota</taxon>
        <taxon>Actinomycetes</taxon>
        <taxon>Micrococcales</taxon>
        <taxon>Micrococcaceae</taxon>
        <taxon>Paenarthrobacter</taxon>
    </lineage>
</organism>